<keyword evidence="4" id="KW-0804">Transcription</keyword>
<dbReference type="InterPro" id="IPR015300">
    <property type="entry name" value="DNA-bd_pseudobarrel_sf"/>
</dbReference>
<feature type="domain" description="TF-B3" evidence="7">
    <location>
        <begin position="22"/>
        <end position="115"/>
    </location>
</feature>
<keyword evidence="5" id="KW-0539">Nucleus</keyword>
<dbReference type="Gene3D" id="2.40.330.10">
    <property type="entry name" value="DNA-binding pseudobarrel domain"/>
    <property type="match status" value="3"/>
</dbReference>
<dbReference type="PROSITE" id="PS50863">
    <property type="entry name" value="B3"/>
    <property type="match status" value="3"/>
</dbReference>
<dbReference type="RefSeq" id="XP_071915331.1">
    <property type="nucleotide sequence ID" value="XM_072059230.1"/>
</dbReference>
<dbReference type="InterPro" id="IPR050655">
    <property type="entry name" value="Plant_B3_domain"/>
</dbReference>
<evidence type="ECO:0000256" key="6">
    <source>
        <dbReference type="SAM" id="MobiDB-lite"/>
    </source>
</evidence>
<feature type="domain" description="TF-B3" evidence="7">
    <location>
        <begin position="472"/>
        <end position="569"/>
    </location>
</feature>
<dbReference type="InterPro" id="IPR003340">
    <property type="entry name" value="B3_DNA-bd"/>
</dbReference>
<reference evidence="9" key="1">
    <citation type="submission" date="2025-08" db="UniProtKB">
        <authorList>
            <consortium name="RefSeq"/>
        </authorList>
    </citation>
    <scope>IDENTIFICATION</scope>
    <source>
        <tissue evidence="9">Leaves</tissue>
    </source>
</reference>
<dbReference type="SUPFAM" id="SSF101936">
    <property type="entry name" value="DNA-binding pseudobarrel domain"/>
    <property type="match status" value="3"/>
</dbReference>
<dbReference type="PANTHER" id="PTHR31920">
    <property type="entry name" value="B3 DOMAIN-CONTAINING"/>
    <property type="match status" value="1"/>
</dbReference>
<evidence type="ECO:0000313" key="8">
    <source>
        <dbReference type="Proteomes" id="UP001652660"/>
    </source>
</evidence>
<feature type="domain" description="TF-B3" evidence="7">
    <location>
        <begin position="263"/>
        <end position="356"/>
    </location>
</feature>
<keyword evidence="2" id="KW-0805">Transcription regulation</keyword>
<evidence type="ECO:0000313" key="9">
    <source>
        <dbReference type="RefSeq" id="XP_071915331.1"/>
    </source>
</evidence>
<feature type="region of interest" description="Disordered" evidence="6">
    <location>
        <begin position="1"/>
        <end position="23"/>
    </location>
</feature>
<comment type="subcellular location">
    <subcellularLocation>
        <location evidence="1">Nucleus</location>
    </subcellularLocation>
</comment>
<keyword evidence="3" id="KW-0238">DNA-binding</keyword>
<name>A0ABM4V740_COFAR</name>
<organism evidence="8 9">
    <name type="scientific">Coffea arabica</name>
    <name type="common">Arabian coffee</name>
    <dbReference type="NCBI Taxonomy" id="13443"/>
    <lineage>
        <taxon>Eukaryota</taxon>
        <taxon>Viridiplantae</taxon>
        <taxon>Streptophyta</taxon>
        <taxon>Embryophyta</taxon>
        <taxon>Tracheophyta</taxon>
        <taxon>Spermatophyta</taxon>
        <taxon>Magnoliopsida</taxon>
        <taxon>eudicotyledons</taxon>
        <taxon>Gunneridae</taxon>
        <taxon>Pentapetalae</taxon>
        <taxon>asterids</taxon>
        <taxon>lamiids</taxon>
        <taxon>Gentianales</taxon>
        <taxon>Rubiaceae</taxon>
        <taxon>Ixoroideae</taxon>
        <taxon>Gardenieae complex</taxon>
        <taxon>Bertiereae - Coffeeae clade</taxon>
        <taxon>Coffeeae</taxon>
        <taxon>Coffea</taxon>
    </lineage>
</organism>
<gene>
    <name evidence="9" type="primary">LOC113701736</name>
</gene>
<evidence type="ECO:0000256" key="4">
    <source>
        <dbReference type="ARBA" id="ARBA00023163"/>
    </source>
</evidence>
<accession>A0ABM4V740</accession>
<keyword evidence="8" id="KW-1185">Reference proteome</keyword>
<dbReference type="SMART" id="SM01019">
    <property type="entry name" value="B3"/>
    <property type="match status" value="3"/>
</dbReference>
<dbReference type="Pfam" id="PF02362">
    <property type="entry name" value="B3"/>
    <property type="match status" value="3"/>
</dbReference>
<sequence>MATGQRGKKRSHQTTNNPAKNPPHFFKVVLSSVGQGIRIPTAFMREHGESLKKVVWLKVPTGASWPVALLQTDVGTWLRKGWREFAEYYTIDRSYFLVFRYEGNSQFYVIIFDPTASEIEYPVEAGKEQGVHVNDLDQLPRRRTNPVQIFDEIESDDDSIEILEEIPAAASSSHAHNRRKSPQVDGNRRSIRAKKETFCFVKISPSAHNSPLLCEKELLGVAVTKPFNLFLPSAITLLLYCQGSSGMANTTHSRRRNLVISDAPHFFKVVFFPINRGMKIPTAFMRRYGDNLKKMVWLKVPTGASWPVELLHGDEGTWLHKGWLEFAEYYSIERFHFLVFRYDGSSRFHVVIFNTAASEIEYPMESAHHGMHDRQGQLPRRTSLVRKLEEIYSDDDDVDESIEIVEEISAPCKGKKWGRKSENTHQIGRDDGFVHGLQFGGRIKARGRSALKKSTSIAYQRAKAFKSKCPFFIVFMQPSYVSRSFTVNIPLTFVRDYLTTTHSHMDWELRLSEGKKKWSVRCTFHSRNAKIYRGWKEFVVENNLVTGDVCVFELVMGAKIFNVTVYRRC</sequence>
<dbReference type="GeneID" id="113701736"/>
<proteinExistence type="predicted"/>
<evidence type="ECO:0000259" key="7">
    <source>
        <dbReference type="PROSITE" id="PS50863"/>
    </source>
</evidence>
<evidence type="ECO:0000256" key="3">
    <source>
        <dbReference type="ARBA" id="ARBA00023125"/>
    </source>
</evidence>
<dbReference type="PANTHER" id="PTHR31920:SF108">
    <property type="entry name" value="B3 DOMAIN-CONTAINING TRANSCRIPTION FACTOR VRN1-LIKE"/>
    <property type="match status" value="1"/>
</dbReference>
<evidence type="ECO:0000256" key="1">
    <source>
        <dbReference type="ARBA" id="ARBA00004123"/>
    </source>
</evidence>
<evidence type="ECO:0000256" key="2">
    <source>
        <dbReference type="ARBA" id="ARBA00023015"/>
    </source>
</evidence>
<dbReference type="CDD" id="cd10017">
    <property type="entry name" value="B3_DNA"/>
    <property type="match status" value="3"/>
</dbReference>
<protein>
    <submittedName>
        <fullName evidence="9">B3 domain-containing transcription factor VRN1</fullName>
    </submittedName>
</protein>
<evidence type="ECO:0000256" key="5">
    <source>
        <dbReference type="ARBA" id="ARBA00023242"/>
    </source>
</evidence>
<feature type="compositionally biased region" description="Basic residues" evidence="6">
    <location>
        <begin position="1"/>
        <end position="12"/>
    </location>
</feature>
<dbReference type="Proteomes" id="UP001652660">
    <property type="component" value="Chromosome 7e"/>
</dbReference>